<comment type="cofactor">
    <cofactor evidence="1 8">
        <name>heme</name>
        <dbReference type="ChEBI" id="CHEBI:30413"/>
    </cofactor>
</comment>
<dbReference type="InterPro" id="IPR002401">
    <property type="entry name" value="Cyt_P450_E_grp-I"/>
</dbReference>
<evidence type="ECO:0000256" key="4">
    <source>
        <dbReference type="ARBA" id="ARBA00022723"/>
    </source>
</evidence>
<dbReference type="PRINTS" id="PR00385">
    <property type="entry name" value="P450"/>
</dbReference>
<evidence type="ECO:0000256" key="3">
    <source>
        <dbReference type="ARBA" id="ARBA00022617"/>
    </source>
</evidence>
<protein>
    <submittedName>
        <fullName evidence="11">Cytochrome P450 71A1</fullName>
    </submittedName>
</protein>
<dbReference type="InterPro" id="IPR017972">
    <property type="entry name" value="Cyt_P450_CS"/>
</dbReference>
<feature type="non-terminal residue" evidence="11">
    <location>
        <position position="1"/>
    </location>
</feature>
<feature type="binding site" description="axial binding residue" evidence="8">
    <location>
        <position position="391"/>
    </location>
    <ligand>
        <name>heme</name>
        <dbReference type="ChEBI" id="CHEBI:30413"/>
    </ligand>
    <ligandPart>
        <name>Fe</name>
        <dbReference type="ChEBI" id="CHEBI:18248"/>
    </ligandPart>
</feature>
<evidence type="ECO:0000256" key="10">
    <source>
        <dbReference type="SAM" id="MobiDB-lite"/>
    </source>
</evidence>
<dbReference type="InterPro" id="IPR001128">
    <property type="entry name" value="Cyt_P450"/>
</dbReference>
<dbReference type="CDD" id="cd11072">
    <property type="entry name" value="CYP71-like"/>
    <property type="match status" value="1"/>
</dbReference>
<sequence>LFFVDRVRRYKSNRYGLNLPPGPPSLPVIGNLHQLGRRPHLSLRRLALAYGPVLRLTLGAVPTVVVSSARAAREVLRTHDLALCSRPQTYAARHLFYGCTDIAFAPYGAYWRHVRKLCILELLSARRVEAFAPARAAEVLARYANGVVCRATFGRDFLEGGEYKRHGFEGMLANYQELLGGFSLGDFYPGSAMLEELAGRATGAKARLETTFRRFDRLFDEVIEEHLQRKRRGAEEEEEEEEKDLVDDMFAAGTDTTFIALDWGMTELLLNPKAMTKARHEVRSVVGDQRLVSEAHITRMHYLKAVIKETLRLHPPAPLLVPRESMQKVKIDSYDVPAKTRVFVNAWAIGRDPEAWGDPERFDPERFVGSLVDYKGQDFELIPFGAGRRGCPAIAFGAASIEVALAQLLHSFDWELPPGVRPEDLDLDEVFGITMHRRDDLESTGCATAISGLAKRRPPGGVLQGGVGTGDRERRGEGGAAREAGGEVERGVAAETSRRSRAAVTHAARRSARAASAAVTISDGCFFFFVMV</sequence>
<comment type="caution">
    <text evidence="11">The sequence shown here is derived from an EMBL/GenBank/DDBJ whole genome shotgun (WGS) entry which is preliminary data.</text>
</comment>
<accession>A0A199VD93</accession>
<dbReference type="Proteomes" id="UP000092600">
    <property type="component" value="Unassembled WGS sequence"/>
</dbReference>
<reference evidence="11 12" key="1">
    <citation type="journal article" date="2016" name="DNA Res.">
        <title>The draft genome of MD-2 pineapple using hybrid error correction of long reads.</title>
        <authorList>
            <person name="Redwan R.M."/>
            <person name="Saidin A."/>
            <person name="Kumar S.V."/>
        </authorList>
    </citation>
    <scope>NUCLEOTIDE SEQUENCE [LARGE SCALE GENOMIC DNA]</scope>
    <source>
        <strain evidence="12">cv. MD2</strain>
        <tissue evidence="11">Leaf</tissue>
    </source>
</reference>
<dbReference type="Gene3D" id="1.10.630.10">
    <property type="entry name" value="Cytochrome P450"/>
    <property type="match status" value="1"/>
</dbReference>
<evidence type="ECO:0000313" key="12">
    <source>
        <dbReference type="Proteomes" id="UP000092600"/>
    </source>
</evidence>
<dbReference type="Pfam" id="PF00067">
    <property type="entry name" value="p450"/>
    <property type="match status" value="2"/>
</dbReference>
<keyword evidence="7 9" id="KW-0503">Monooxygenase</keyword>
<dbReference type="FunFam" id="1.10.630.10:FF:000126">
    <property type="entry name" value="Predicted protein"/>
    <property type="match status" value="1"/>
</dbReference>
<evidence type="ECO:0000313" key="11">
    <source>
        <dbReference type="EMBL" id="OAY74740.1"/>
    </source>
</evidence>
<comment type="similarity">
    <text evidence="2 9">Belongs to the cytochrome P450 family.</text>
</comment>
<proteinExistence type="inferred from homology"/>
<dbReference type="GO" id="GO:0016705">
    <property type="term" value="F:oxidoreductase activity, acting on paired donors, with incorporation or reduction of molecular oxygen"/>
    <property type="evidence" value="ECO:0007669"/>
    <property type="project" value="InterPro"/>
</dbReference>
<dbReference type="EMBL" id="LSRQ01002321">
    <property type="protein sequence ID" value="OAY74740.1"/>
    <property type="molecule type" value="Genomic_DNA"/>
</dbReference>
<evidence type="ECO:0000256" key="2">
    <source>
        <dbReference type="ARBA" id="ARBA00010617"/>
    </source>
</evidence>
<gene>
    <name evidence="11" type="ORF">ACMD2_09559</name>
</gene>
<dbReference type="InterPro" id="IPR036396">
    <property type="entry name" value="Cyt_P450_sf"/>
</dbReference>
<keyword evidence="4 8" id="KW-0479">Metal-binding</keyword>
<organism evidence="11 12">
    <name type="scientific">Ananas comosus</name>
    <name type="common">Pineapple</name>
    <name type="synonym">Ananas ananas</name>
    <dbReference type="NCBI Taxonomy" id="4615"/>
    <lineage>
        <taxon>Eukaryota</taxon>
        <taxon>Viridiplantae</taxon>
        <taxon>Streptophyta</taxon>
        <taxon>Embryophyta</taxon>
        <taxon>Tracheophyta</taxon>
        <taxon>Spermatophyta</taxon>
        <taxon>Magnoliopsida</taxon>
        <taxon>Liliopsida</taxon>
        <taxon>Poales</taxon>
        <taxon>Bromeliaceae</taxon>
        <taxon>Bromelioideae</taxon>
        <taxon>Ananas</taxon>
    </lineage>
</organism>
<feature type="non-terminal residue" evidence="11">
    <location>
        <position position="532"/>
    </location>
</feature>
<dbReference type="GO" id="GO:0005506">
    <property type="term" value="F:iron ion binding"/>
    <property type="evidence" value="ECO:0007669"/>
    <property type="project" value="InterPro"/>
</dbReference>
<keyword evidence="6 8" id="KW-0408">Iron</keyword>
<dbReference type="PRINTS" id="PR00463">
    <property type="entry name" value="EP450I"/>
</dbReference>
<dbReference type="GO" id="GO:0004497">
    <property type="term" value="F:monooxygenase activity"/>
    <property type="evidence" value="ECO:0007669"/>
    <property type="project" value="UniProtKB-KW"/>
</dbReference>
<dbReference type="GO" id="GO:0020037">
    <property type="term" value="F:heme binding"/>
    <property type="evidence" value="ECO:0007669"/>
    <property type="project" value="InterPro"/>
</dbReference>
<name>A0A199VD93_ANACO</name>
<feature type="region of interest" description="Disordered" evidence="10">
    <location>
        <begin position="460"/>
        <end position="498"/>
    </location>
</feature>
<evidence type="ECO:0000256" key="1">
    <source>
        <dbReference type="ARBA" id="ARBA00001971"/>
    </source>
</evidence>
<keyword evidence="3 8" id="KW-0349">Heme</keyword>
<feature type="compositionally biased region" description="Basic and acidic residues" evidence="10">
    <location>
        <begin position="484"/>
        <end position="498"/>
    </location>
</feature>
<dbReference type="PANTHER" id="PTHR47955">
    <property type="entry name" value="CYTOCHROME P450 FAMILY 71 PROTEIN"/>
    <property type="match status" value="1"/>
</dbReference>
<dbReference type="AlphaFoldDB" id="A0A199VD93"/>
<evidence type="ECO:0000256" key="8">
    <source>
        <dbReference type="PIRSR" id="PIRSR602401-1"/>
    </source>
</evidence>
<dbReference type="PANTHER" id="PTHR47955:SF19">
    <property type="entry name" value="CYTOCHROME P450 71A9-LIKE ISOFORM X1"/>
    <property type="match status" value="1"/>
</dbReference>
<keyword evidence="5 9" id="KW-0560">Oxidoreductase</keyword>
<evidence type="ECO:0000256" key="6">
    <source>
        <dbReference type="ARBA" id="ARBA00023004"/>
    </source>
</evidence>
<evidence type="ECO:0000256" key="7">
    <source>
        <dbReference type="ARBA" id="ARBA00023033"/>
    </source>
</evidence>
<dbReference type="SUPFAM" id="SSF48264">
    <property type="entry name" value="Cytochrome P450"/>
    <property type="match status" value="1"/>
</dbReference>
<dbReference type="STRING" id="4615.A0A199VD93"/>
<evidence type="ECO:0000256" key="9">
    <source>
        <dbReference type="RuleBase" id="RU000461"/>
    </source>
</evidence>
<evidence type="ECO:0000256" key="5">
    <source>
        <dbReference type="ARBA" id="ARBA00023002"/>
    </source>
</evidence>
<dbReference type="PROSITE" id="PS00086">
    <property type="entry name" value="CYTOCHROME_P450"/>
    <property type="match status" value="1"/>
</dbReference>